<keyword evidence="12" id="KW-0479">Metal-binding</keyword>
<dbReference type="CDD" id="cd05150">
    <property type="entry name" value="APH"/>
    <property type="match status" value="1"/>
</dbReference>
<dbReference type="EMBL" id="CP051685">
    <property type="protein sequence ID" value="QJD99609.1"/>
    <property type="molecule type" value="Genomic_DNA"/>
</dbReference>
<dbReference type="Proteomes" id="UP000502415">
    <property type="component" value="Chromosome"/>
</dbReference>
<evidence type="ECO:0000256" key="2">
    <source>
        <dbReference type="ARBA" id="ARBA00012193"/>
    </source>
</evidence>
<protein>
    <recommendedName>
        <fullName evidence="3">Aminoglycoside 3'-phosphotransferase</fullName>
        <ecNumber evidence="2">2.7.1.95</ecNumber>
    </recommendedName>
</protein>
<keyword evidence="8 10" id="KW-0046">Antibiotic resistance</keyword>
<dbReference type="Gene3D" id="3.30.200.20">
    <property type="entry name" value="Phosphorylase Kinase, domain 1"/>
    <property type="match status" value="1"/>
</dbReference>
<dbReference type="Pfam" id="PF01636">
    <property type="entry name" value="APH"/>
    <property type="match status" value="1"/>
</dbReference>
<proteinExistence type="inferred from homology"/>
<evidence type="ECO:0000256" key="9">
    <source>
        <dbReference type="ARBA" id="ARBA00048925"/>
    </source>
</evidence>
<keyword evidence="4 10" id="KW-0808">Transferase</keyword>
<dbReference type="GO" id="GO:0005524">
    <property type="term" value="F:ATP binding"/>
    <property type="evidence" value="ECO:0007669"/>
    <property type="project" value="UniProtKB-KW"/>
</dbReference>
<dbReference type="GO" id="GO:0008910">
    <property type="term" value="F:kanamycin kinase activity"/>
    <property type="evidence" value="ECO:0007669"/>
    <property type="project" value="UniProtKB-EC"/>
</dbReference>
<dbReference type="NCBIfam" id="NF033068">
    <property type="entry name" value="APH_3p"/>
    <property type="match status" value="1"/>
</dbReference>
<comment type="catalytic activity">
    <reaction evidence="9">
        <text>kanamycin A + ATP = kanamycin 3'-phosphate + ADP + H(+)</text>
        <dbReference type="Rhea" id="RHEA:24256"/>
        <dbReference type="ChEBI" id="CHEBI:15378"/>
        <dbReference type="ChEBI" id="CHEBI:30616"/>
        <dbReference type="ChEBI" id="CHEBI:57909"/>
        <dbReference type="ChEBI" id="CHEBI:58214"/>
        <dbReference type="ChEBI" id="CHEBI:456216"/>
        <dbReference type="EC" id="2.7.1.95"/>
    </reaction>
</comment>
<organism evidence="14 15">
    <name type="scientific">Massilia forsythiae</name>
    <dbReference type="NCBI Taxonomy" id="2728020"/>
    <lineage>
        <taxon>Bacteria</taxon>
        <taxon>Pseudomonadati</taxon>
        <taxon>Pseudomonadota</taxon>
        <taxon>Betaproteobacteria</taxon>
        <taxon>Burkholderiales</taxon>
        <taxon>Oxalobacteraceae</taxon>
        <taxon>Telluria group</taxon>
        <taxon>Massilia</taxon>
    </lineage>
</organism>
<keyword evidence="15" id="KW-1185">Reference proteome</keyword>
<dbReference type="EC" id="2.7.1.95" evidence="2"/>
<evidence type="ECO:0000256" key="7">
    <source>
        <dbReference type="ARBA" id="ARBA00022840"/>
    </source>
</evidence>
<feature type="binding site" evidence="12">
    <location>
        <position position="208"/>
    </location>
    <ligand>
        <name>Mg(2+)</name>
        <dbReference type="ChEBI" id="CHEBI:18420"/>
    </ligand>
</feature>
<keyword evidence="12" id="KW-0460">Magnesium</keyword>
<dbReference type="PIRSF" id="PIRSF000706">
    <property type="entry name" value="Kanamycin_kin"/>
    <property type="match status" value="1"/>
</dbReference>
<evidence type="ECO:0000256" key="11">
    <source>
        <dbReference type="PIRSR" id="PIRSR000706-1"/>
    </source>
</evidence>
<feature type="binding site" evidence="12">
    <location>
        <position position="195"/>
    </location>
    <ligand>
        <name>Mg(2+)</name>
        <dbReference type="ChEBI" id="CHEBI:18420"/>
    </ligand>
</feature>
<evidence type="ECO:0000256" key="5">
    <source>
        <dbReference type="ARBA" id="ARBA00022741"/>
    </source>
</evidence>
<evidence type="ECO:0000256" key="1">
    <source>
        <dbReference type="ARBA" id="ARBA00006219"/>
    </source>
</evidence>
<name>A0A7Z2VUZ9_9BURK</name>
<dbReference type="GO" id="GO:0046677">
    <property type="term" value="P:response to antibiotic"/>
    <property type="evidence" value="ECO:0007669"/>
    <property type="project" value="UniProtKB-KW"/>
</dbReference>
<dbReference type="KEGG" id="mfy:HH212_05875"/>
<evidence type="ECO:0000256" key="6">
    <source>
        <dbReference type="ARBA" id="ARBA00022777"/>
    </source>
</evidence>
<feature type="active site" description="Proton acceptor" evidence="11">
    <location>
        <position position="190"/>
    </location>
</feature>
<accession>A0A7Z2VUZ9</accession>
<keyword evidence="7 10" id="KW-0067">ATP-binding</keyword>
<evidence type="ECO:0000256" key="10">
    <source>
        <dbReference type="PIRNR" id="PIRNR000706"/>
    </source>
</evidence>
<keyword evidence="6 10" id="KW-0418">Kinase</keyword>
<evidence type="ECO:0000256" key="12">
    <source>
        <dbReference type="PIRSR" id="PIRSR000706-2"/>
    </source>
</evidence>
<evidence type="ECO:0000313" key="15">
    <source>
        <dbReference type="Proteomes" id="UP000502415"/>
    </source>
</evidence>
<evidence type="ECO:0000259" key="13">
    <source>
        <dbReference type="Pfam" id="PF01636"/>
    </source>
</evidence>
<dbReference type="SUPFAM" id="SSF56112">
    <property type="entry name" value="Protein kinase-like (PK-like)"/>
    <property type="match status" value="1"/>
</dbReference>
<dbReference type="RefSeq" id="WP_169434572.1">
    <property type="nucleotide sequence ID" value="NZ_CP051685.1"/>
</dbReference>
<sequence>MDAESIPPQSIPQSWRASLAGCRWTRQETGCSEAQVWRLDAPGRPALFVKAEPAGPLSELADEAARLRWLGASGIPCAPVRGEAHHAGHDWLLLGAVPGSDLEASGIDPGAGVALLAGALRALHALDPAGCPFDHRAALRIERADARLQAGLVDTDDLDQGHRGLAPVEPLARLRAQAPLREEPVVAHGDACLANAIVNEGRFNGWIDCGRLGVADRWQDLALATRDIGDTWGEEWVAPFLRAYGAAPDPARNGFYRLLDEFF</sequence>
<evidence type="ECO:0000256" key="8">
    <source>
        <dbReference type="ARBA" id="ARBA00023251"/>
    </source>
</evidence>
<dbReference type="AlphaFoldDB" id="A0A7Z2VUZ9"/>
<evidence type="ECO:0000256" key="4">
    <source>
        <dbReference type="ARBA" id="ARBA00022679"/>
    </source>
</evidence>
<dbReference type="InterPro" id="IPR011009">
    <property type="entry name" value="Kinase-like_dom_sf"/>
</dbReference>
<keyword evidence="5 10" id="KW-0547">Nucleotide-binding</keyword>
<dbReference type="InterPro" id="IPR002575">
    <property type="entry name" value="Aminoglycoside_PTrfase"/>
</dbReference>
<comment type="similarity">
    <text evidence="1 10">Belongs to the aminoglycoside phosphotransferase family.</text>
</comment>
<feature type="domain" description="Aminoglycoside phosphotransferase" evidence="13">
    <location>
        <begin position="30"/>
        <end position="251"/>
    </location>
</feature>
<dbReference type="InterPro" id="IPR024165">
    <property type="entry name" value="Kan/Strep_kinase"/>
</dbReference>
<reference evidence="14 15" key="1">
    <citation type="submission" date="2020-04" db="EMBL/GenBank/DDBJ databases">
        <title>Genome sequencing of novel species.</title>
        <authorList>
            <person name="Heo J."/>
            <person name="Kim S.-J."/>
            <person name="Kim J.-S."/>
            <person name="Hong S.-B."/>
            <person name="Kwon S.-W."/>
        </authorList>
    </citation>
    <scope>NUCLEOTIDE SEQUENCE [LARGE SCALE GENOMIC DNA]</scope>
    <source>
        <strain evidence="14 15">GN2-R2</strain>
    </source>
</reference>
<dbReference type="GO" id="GO:0046872">
    <property type="term" value="F:metal ion binding"/>
    <property type="evidence" value="ECO:0007669"/>
    <property type="project" value="UniProtKB-KW"/>
</dbReference>
<gene>
    <name evidence="14" type="ORF">HH212_05875</name>
</gene>
<evidence type="ECO:0000313" key="14">
    <source>
        <dbReference type="EMBL" id="QJD99609.1"/>
    </source>
</evidence>
<dbReference type="Gene3D" id="3.90.1200.10">
    <property type="match status" value="1"/>
</dbReference>
<evidence type="ECO:0000256" key="3">
    <source>
        <dbReference type="ARBA" id="ARBA00017903"/>
    </source>
</evidence>